<evidence type="ECO:0000256" key="9">
    <source>
        <dbReference type="ARBA" id="ARBA00023316"/>
    </source>
</evidence>
<organism evidence="15 16">
    <name type="scientific">Cohnella yongneupensis</name>
    <dbReference type="NCBI Taxonomy" id="425006"/>
    <lineage>
        <taxon>Bacteria</taxon>
        <taxon>Bacillati</taxon>
        <taxon>Bacillota</taxon>
        <taxon>Bacilli</taxon>
        <taxon>Bacillales</taxon>
        <taxon>Paenibacillaceae</taxon>
        <taxon>Cohnella</taxon>
    </lineage>
</organism>
<keyword evidence="4 10" id="KW-0547">Nucleotide-binding</keyword>
<evidence type="ECO:0000256" key="6">
    <source>
        <dbReference type="ARBA" id="ARBA00022960"/>
    </source>
</evidence>
<comment type="caution">
    <text evidence="15">The sequence shown here is derived from an EMBL/GenBank/DDBJ whole genome shotgun (WGS) entry which is preliminary data.</text>
</comment>
<name>A0ABW0R9Y4_9BACL</name>
<evidence type="ECO:0000256" key="1">
    <source>
        <dbReference type="ARBA" id="ARBA00022490"/>
    </source>
</evidence>
<keyword evidence="3 10" id="KW-0132">Cell division</keyword>
<keyword evidence="1 10" id="KW-0963">Cytoplasm</keyword>
<evidence type="ECO:0000313" key="15">
    <source>
        <dbReference type="EMBL" id="MFC5532179.1"/>
    </source>
</evidence>
<keyword evidence="7 10" id="KW-0573">Peptidoglycan synthesis</keyword>
<dbReference type="Gene3D" id="3.40.1190.10">
    <property type="entry name" value="Mur-like, catalytic domain"/>
    <property type="match status" value="1"/>
</dbReference>
<evidence type="ECO:0000256" key="7">
    <source>
        <dbReference type="ARBA" id="ARBA00022984"/>
    </source>
</evidence>
<proteinExistence type="inferred from homology"/>
<evidence type="ECO:0000256" key="4">
    <source>
        <dbReference type="ARBA" id="ARBA00022741"/>
    </source>
</evidence>
<evidence type="ECO:0000313" key="16">
    <source>
        <dbReference type="Proteomes" id="UP001596108"/>
    </source>
</evidence>
<keyword evidence="16" id="KW-1185">Reference proteome</keyword>
<reference evidence="16" key="1">
    <citation type="journal article" date="2019" name="Int. J. Syst. Evol. Microbiol.">
        <title>The Global Catalogue of Microorganisms (GCM) 10K type strain sequencing project: providing services to taxonomists for standard genome sequencing and annotation.</title>
        <authorList>
            <consortium name="The Broad Institute Genomics Platform"/>
            <consortium name="The Broad Institute Genome Sequencing Center for Infectious Disease"/>
            <person name="Wu L."/>
            <person name="Ma J."/>
        </authorList>
    </citation>
    <scope>NUCLEOTIDE SEQUENCE [LARGE SCALE GENOMIC DNA]</scope>
    <source>
        <strain evidence="16">CGMCC 1.18578</strain>
    </source>
</reference>
<evidence type="ECO:0000256" key="2">
    <source>
        <dbReference type="ARBA" id="ARBA00022598"/>
    </source>
</evidence>
<evidence type="ECO:0000256" key="8">
    <source>
        <dbReference type="ARBA" id="ARBA00023306"/>
    </source>
</evidence>
<keyword evidence="9 10" id="KW-0961">Cell wall biogenesis/degradation</keyword>
<dbReference type="SUPFAM" id="SSF53623">
    <property type="entry name" value="MurD-like peptide ligases, catalytic domain"/>
    <property type="match status" value="1"/>
</dbReference>
<dbReference type="InterPro" id="IPR051046">
    <property type="entry name" value="MurCDEF_CellWall_CoF430Synth"/>
</dbReference>
<evidence type="ECO:0000259" key="14">
    <source>
        <dbReference type="Pfam" id="PF08245"/>
    </source>
</evidence>
<dbReference type="EMBL" id="JBHSNC010000057">
    <property type="protein sequence ID" value="MFC5532179.1"/>
    <property type="molecule type" value="Genomic_DNA"/>
</dbReference>
<dbReference type="Pfam" id="PF02875">
    <property type="entry name" value="Mur_ligase_C"/>
    <property type="match status" value="1"/>
</dbReference>
<dbReference type="SUPFAM" id="SSF63418">
    <property type="entry name" value="MurE/MurF N-terminal domain"/>
    <property type="match status" value="1"/>
</dbReference>
<feature type="domain" description="Mur ligase N-terminal catalytic" evidence="12">
    <location>
        <begin position="29"/>
        <end position="104"/>
    </location>
</feature>
<evidence type="ECO:0000259" key="12">
    <source>
        <dbReference type="Pfam" id="PF01225"/>
    </source>
</evidence>
<dbReference type="SUPFAM" id="SSF53244">
    <property type="entry name" value="MurD-like peptide ligases, peptide-binding domain"/>
    <property type="match status" value="1"/>
</dbReference>
<dbReference type="InterPro" id="IPR000713">
    <property type="entry name" value="Mur_ligase_N"/>
</dbReference>
<dbReference type="NCBIfam" id="TIGR01143">
    <property type="entry name" value="murF"/>
    <property type="match status" value="1"/>
</dbReference>
<dbReference type="InterPro" id="IPR013221">
    <property type="entry name" value="Mur_ligase_cen"/>
</dbReference>
<comment type="subcellular location">
    <subcellularLocation>
        <location evidence="10 11">Cytoplasm</location>
    </subcellularLocation>
</comment>
<comment type="pathway">
    <text evidence="10 11">Cell wall biogenesis; peptidoglycan biosynthesis.</text>
</comment>
<dbReference type="HAMAP" id="MF_02019">
    <property type="entry name" value="MurF"/>
    <property type="match status" value="1"/>
</dbReference>
<evidence type="ECO:0000256" key="3">
    <source>
        <dbReference type="ARBA" id="ARBA00022618"/>
    </source>
</evidence>
<comment type="catalytic activity">
    <reaction evidence="10 11">
        <text>D-alanyl-D-alanine + UDP-N-acetyl-alpha-D-muramoyl-L-alanyl-gamma-D-glutamyl-meso-2,6-diaminopimelate + ATP = UDP-N-acetyl-alpha-D-muramoyl-L-alanyl-gamma-D-glutamyl-meso-2,6-diaminopimeloyl-D-alanyl-D-alanine + ADP + phosphate + H(+)</text>
        <dbReference type="Rhea" id="RHEA:28374"/>
        <dbReference type="ChEBI" id="CHEBI:15378"/>
        <dbReference type="ChEBI" id="CHEBI:30616"/>
        <dbReference type="ChEBI" id="CHEBI:43474"/>
        <dbReference type="ChEBI" id="CHEBI:57822"/>
        <dbReference type="ChEBI" id="CHEBI:61386"/>
        <dbReference type="ChEBI" id="CHEBI:83905"/>
        <dbReference type="ChEBI" id="CHEBI:456216"/>
        <dbReference type="EC" id="6.3.2.10"/>
    </reaction>
</comment>
<evidence type="ECO:0000256" key="5">
    <source>
        <dbReference type="ARBA" id="ARBA00022840"/>
    </source>
</evidence>
<dbReference type="InterPro" id="IPR036565">
    <property type="entry name" value="Mur-like_cat_sf"/>
</dbReference>
<gene>
    <name evidence="10 15" type="primary">murF</name>
    <name evidence="15" type="ORF">ACFPQ4_22400</name>
</gene>
<dbReference type="PANTHER" id="PTHR43024">
    <property type="entry name" value="UDP-N-ACETYLMURAMOYL-TRIPEPTIDE--D-ALANYL-D-ALANINE LIGASE"/>
    <property type="match status" value="1"/>
</dbReference>
<dbReference type="PANTHER" id="PTHR43024:SF1">
    <property type="entry name" value="UDP-N-ACETYLMURAMOYL-TRIPEPTIDE--D-ALANYL-D-ALANINE LIGASE"/>
    <property type="match status" value="1"/>
</dbReference>
<comment type="function">
    <text evidence="10 11">Involved in cell wall formation. Catalyzes the final step in the synthesis of UDP-N-acetylmuramoyl-pentapeptide, the precursor of murein.</text>
</comment>
<keyword evidence="2 10" id="KW-0436">Ligase</keyword>
<feature type="binding site" evidence="10">
    <location>
        <begin position="117"/>
        <end position="123"/>
    </location>
    <ligand>
        <name>ATP</name>
        <dbReference type="ChEBI" id="CHEBI:30616"/>
    </ligand>
</feature>
<dbReference type="Gene3D" id="3.40.1390.10">
    <property type="entry name" value="MurE/MurF, N-terminal domain"/>
    <property type="match status" value="1"/>
</dbReference>
<protein>
    <recommendedName>
        <fullName evidence="10 11">UDP-N-acetylmuramoyl-tripeptide--D-alanyl-D-alanine ligase</fullName>
        <ecNumber evidence="10 11">6.3.2.10</ecNumber>
    </recommendedName>
    <alternativeName>
        <fullName evidence="10">D-alanyl-D-alanine-adding enzyme</fullName>
    </alternativeName>
</protein>
<keyword evidence="5 10" id="KW-0067">ATP-binding</keyword>
<dbReference type="InterPro" id="IPR005863">
    <property type="entry name" value="UDP-N-AcMur_synth"/>
</dbReference>
<dbReference type="GO" id="GO:0047480">
    <property type="term" value="F:UDP-N-acetylmuramoyl-tripeptide-D-alanyl-D-alanine ligase activity"/>
    <property type="evidence" value="ECO:0007669"/>
    <property type="project" value="UniProtKB-EC"/>
</dbReference>
<keyword evidence="8 10" id="KW-0131">Cell cycle</keyword>
<feature type="domain" description="Mur ligase C-terminal" evidence="13">
    <location>
        <begin position="332"/>
        <end position="457"/>
    </location>
</feature>
<feature type="domain" description="Mur ligase central" evidence="14">
    <location>
        <begin position="115"/>
        <end position="308"/>
    </location>
</feature>
<keyword evidence="6 10" id="KW-0133">Cell shape</keyword>
<dbReference type="InterPro" id="IPR004101">
    <property type="entry name" value="Mur_ligase_C"/>
</dbReference>
<evidence type="ECO:0000256" key="10">
    <source>
        <dbReference type="HAMAP-Rule" id="MF_02019"/>
    </source>
</evidence>
<comment type="similarity">
    <text evidence="10">Belongs to the MurCDEF family. MurF subfamily.</text>
</comment>
<evidence type="ECO:0000259" key="13">
    <source>
        <dbReference type="Pfam" id="PF02875"/>
    </source>
</evidence>
<dbReference type="RefSeq" id="WP_378114151.1">
    <property type="nucleotide sequence ID" value="NZ_JBHSNC010000057.1"/>
</dbReference>
<dbReference type="InterPro" id="IPR036615">
    <property type="entry name" value="Mur_ligase_C_dom_sf"/>
</dbReference>
<dbReference type="Pfam" id="PF01225">
    <property type="entry name" value="Mur_ligase"/>
    <property type="match status" value="1"/>
</dbReference>
<dbReference type="Gene3D" id="3.90.190.20">
    <property type="entry name" value="Mur ligase, C-terminal domain"/>
    <property type="match status" value="1"/>
</dbReference>
<dbReference type="Pfam" id="PF08245">
    <property type="entry name" value="Mur_ligase_M"/>
    <property type="match status" value="1"/>
</dbReference>
<dbReference type="InterPro" id="IPR035911">
    <property type="entry name" value="MurE/MurF_N"/>
</dbReference>
<accession>A0ABW0R9Y4</accession>
<dbReference type="EC" id="6.3.2.10" evidence="10 11"/>
<dbReference type="Proteomes" id="UP001596108">
    <property type="component" value="Unassembled WGS sequence"/>
</dbReference>
<sequence length="474" mass="50360">MQATIREVADWCGSSAIARLSGHADGIQLTGVSTDSRRVAPGHLFVPIIGERVDGHDYLAAAYRSGAAAALWESDRPQPDDASQLPLILVEDVIGALQALAAGYLSHTQAKVVGVTGSNGKTTTKDLLAAVLGTGFRVHKTEGNYNNHIGMPLTILSAPERTELFVLEMGMSEFGEIELLSKLAKPDAAVITNIGESHLLQLGSRRNIARAKLEILSGMKPGGMLTYYGQEPLIAEELAAIADSAALAARGINFLTYGETDNCALVAGNIDVSAEGTSFTVQDAPGIRFELPIPGRHNAINALAAIAIGRRFGLTDAQIAQGLQSVKPTSMRIERSLASNGAVVLNDAYNASPTSVKAAIDLVAGLTGYRNKWIVLGDMLELGPDEAAFHAQIGVYLTMDKTDRVLLYGPLSSHTNDAAKRHFAADRVLYFNDKNALIDRLLAELAPEDLVLVKASRGMRMEEVVAALNGGERS</sequence>
<evidence type="ECO:0000256" key="11">
    <source>
        <dbReference type="RuleBase" id="RU004136"/>
    </source>
</evidence>